<name>A0A0F6SJ61_9CAUD</name>
<dbReference type="EMBL" id="KR052482">
    <property type="protein sequence ID" value="AKF13643.1"/>
    <property type="molecule type" value="Genomic_DNA"/>
</dbReference>
<protein>
    <submittedName>
        <fullName evidence="1">Uncharacterized protein</fullName>
    </submittedName>
</protein>
<reference evidence="1 2" key="1">
    <citation type="submission" date="2015-04" db="EMBL/GenBank/DDBJ databases">
        <authorList>
            <person name="Hodson T.S."/>
            <person name="Hyde J.R."/>
            <person name="Schouten J.T."/>
            <person name="Crockett J.T."/>
            <person name="Smith T.A."/>
            <person name="Merrill B.D."/>
            <person name="Crook M.B."/>
            <person name="Griffitts J.S."/>
            <person name="Burnett S.H."/>
            <person name="Grose J.H."/>
            <person name="Breakwell D.P."/>
        </authorList>
    </citation>
    <scope>NUCLEOTIDE SEQUENCE [LARGE SCALE GENOMIC DNA]</scope>
</reference>
<proteinExistence type="predicted"/>
<dbReference type="Proteomes" id="UP000202958">
    <property type="component" value="Segment"/>
</dbReference>
<dbReference type="KEGG" id="vg:26639115"/>
<sequence>MSKPNRVVANMPKNPFERVFLFPAPKNEAEAEAAVEELKAQGFDAKYTRYKFGSFKKPQFAWNVWKREKVQKGY</sequence>
<organism evidence="1 2">
    <name type="scientific">Sinorhizobium phage phiN3</name>
    <dbReference type="NCBI Taxonomy" id="1647405"/>
    <lineage>
        <taxon>Viruses</taxon>
        <taxon>Duplodnaviria</taxon>
        <taxon>Heunggongvirae</taxon>
        <taxon>Uroviricota</taxon>
        <taxon>Caudoviricetes</taxon>
        <taxon>Emdodecavirus</taxon>
        <taxon>Emdodecavirus N3</taxon>
    </lineage>
</organism>
<keyword evidence="2" id="KW-1185">Reference proteome</keyword>
<gene>
    <name evidence="1" type="ORF">PHIN3_380</name>
</gene>
<accession>A0A0F6SJ61</accession>
<evidence type="ECO:0000313" key="2">
    <source>
        <dbReference type="Proteomes" id="UP000202958"/>
    </source>
</evidence>
<dbReference type="RefSeq" id="YP_009212620.1">
    <property type="nucleotide sequence ID" value="NC_028945.1"/>
</dbReference>
<evidence type="ECO:0000313" key="1">
    <source>
        <dbReference type="EMBL" id="AKF13643.1"/>
    </source>
</evidence>
<dbReference type="GeneID" id="26639115"/>